<evidence type="ECO:0000256" key="2">
    <source>
        <dbReference type="ARBA" id="ARBA00022578"/>
    </source>
</evidence>
<keyword evidence="4" id="KW-0233">DNA recombination</keyword>
<dbReference type="Pfam" id="PF07282">
    <property type="entry name" value="Cas12f1-like_TNB"/>
    <property type="match status" value="1"/>
</dbReference>
<protein>
    <submittedName>
        <fullName evidence="7">Transposase, IS605 OrfB family</fullName>
    </submittedName>
</protein>
<dbReference type="NCBIfam" id="TIGR01766">
    <property type="entry name" value="IS200/IS605 family accessory protein TnpB-like domain"/>
    <property type="match status" value="1"/>
</dbReference>
<keyword evidence="8" id="KW-1185">Reference proteome</keyword>
<comment type="caution">
    <text evidence="7">The sequence shown here is derived from an EMBL/GenBank/DDBJ whole genome shotgun (WGS) entry which is preliminary data.</text>
</comment>
<gene>
    <name evidence="7" type="ORF">M595_6493</name>
</gene>
<evidence type="ECO:0000256" key="1">
    <source>
        <dbReference type="ARBA" id="ARBA00008761"/>
    </source>
</evidence>
<keyword evidence="3" id="KW-0238">DNA-binding</keyword>
<dbReference type="InterPro" id="IPR010095">
    <property type="entry name" value="Cas12f1-like_TNB"/>
</dbReference>
<evidence type="ECO:0000256" key="4">
    <source>
        <dbReference type="ARBA" id="ARBA00023172"/>
    </source>
</evidence>
<evidence type="ECO:0000313" key="7">
    <source>
        <dbReference type="EMBL" id="ERT03569.1"/>
    </source>
</evidence>
<dbReference type="EMBL" id="AUZM01000362">
    <property type="protein sequence ID" value="ERT03569.1"/>
    <property type="molecule type" value="Genomic_DNA"/>
</dbReference>
<dbReference type="AlphaFoldDB" id="U7Q6R5"/>
<feature type="non-terminal residue" evidence="7">
    <location>
        <position position="148"/>
    </location>
</feature>
<feature type="domain" description="Probable transposase IS891/IS1136/IS1341" evidence="5">
    <location>
        <begin position="2"/>
        <end position="44"/>
    </location>
</feature>
<keyword evidence="2" id="KW-0815">Transposition</keyword>
<evidence type="ECO:0000259" key="5">
    <source>
        <dbReference type="Pfam" id="PF01385"/>
    </source>
</evidence>
<sequence length="148" mass="16726">MANVYERIANSRQDFLHKLSRKLVDESQVIVVENLNVKGMVKNRLLSKSISDVGWGMFVNFMDYKLRQKSAKLIEVDRFFPSSKTCSCCGHIVDSLLLNIREWDCLNCKTHHDCDSNAALNIRNEGIRIIHFGGGNPVSAEGACLRPD</sequence>
<name>U7Q6R5_9CYAN</name>
<dbReference type="GO" id="GO:0003677">
    <property type="term" value="F:DNA binding"/>
    <property type="evidence" value="ECO:0007669"/>
    <property type="project" value="UniProtKB-KW"/>
</dbReference>
<reference evidence="7 8" key="1">
    <citation type="journal article" date="2013" name="Front. Microbiol.">
        <title>Comparative genomic analyses of the cyanobacterium, Lyngbya aestuarii BL J, a powerful hydrogen producer.</title>
        <authorList>
            <person name="Kothari A."/>
            <person name="Vaughn M."/>
            <person name="Garcia-Pichel F."/>
        </authorList>
    </citation>
    <scope>NUCLEOTIDE SEQUENCE [LARGE SCALE GENOMIC DNA]</scope>
    <source>
        <strain evidence="7 8">BL J</strain>
    </source>
</reference>
<feature type="domain" description="Cas12f1-like TNB" evidence="6">
    <location>
        <begin position="55"/>
        <end position="122"/>
    </location>
</feature>
<organism evidence="7 8">
    <name type="scientific">Lyngbya aestuarii BL J</name>
    <dbReference type="NCBI Taxonomy" id="1348334"/>
    <lineage>
        <taxon>Bacteria</taxon>
        <taxon>Bacillati</taxon>
        <taxon>Cyanobacteriota</taxon>
        <taxon>Cyanophyceae</taxon>
        <taxon>Oscillatoriophycideae</taxon>
        <taxon>Oscillatoriales</taxon>
        <taxon>Microcoleaceae</taxon>
        <taxon>Lyngbya</taxon>
    </lineage>
</organism>
<evidence type="ECO:0000259" key="6">
    <source>
        <dbReference type="Pfam" id="PF07282"/>
    </source>
</evidence>
<dbReference type="Pfam" id="PF01385">
    <property type="entry name" value="OrfB_IS605"/>
    <property type="match status" value="1"/>
</dbReference>
<dbReference type="InterPro" id="IPR001959">
    <property type="entry name" value="Transposase"/>
</dbReference>
<proteinExistence type="inferred from homology"/>
<dbReference type="Proteomes" id="UP000017127">
    <property type="component" value="Unassembled WGS sequence"/>
</dbReference>
<comment type="similarity">
    <text evidence="1">In the C-terminal section; belongs to the transposase 35 family.</text>
</comment>
<evidence type="ECO:0000313" key="8">
    <source>
        <dbReference type="Proteomes" id="UP000017127"/>
    </source>
</evidence>
<accession>U7Q6R5</accession>
<evidence type="ECO:0000256" key="3">
    <source>
        <dbReference type="ARBA" id="ARBA00023125"/>
    </source>
</evidence>
<dbReference type="GO" id="GO:0032196">
    <property type="term" value="P:transposition"/>
    <property type="evidence" value="ECO:0007669"/>
    <property type="project" value="UniProtKB-KW"/>
</dbReference>
<dbReference type="GO" id="GO:0006310">
    <property type="term" value="P:DNA recombination"/>
    <property type="evidence" value="ECO:0007669"/>
    <property type="project" value="UniProtKB-KW"/>
</dbReference>
<dbReference type="NCBIfam" id="NF040570">
    <property type="entry name" value="guided_TnpB"/>
    <property type="match status" value="1"/>
</dbReference>